<evidence type="ECO:0000256" key="8">
    <source>
        <dbReference type="ARBA" id="ARBA00022837"/>
    </source>
</evidence>
<keyword evidence="12" id="KW-0326">Glycosidase</keyword>
<feature type="active site" description="Nucleophile" evidence="13">
    <location>
        <position position="231"/>
    </location>
</feature>
<evidence type="ECO:0000313" key="19">
    <source>
        <dbReference type="EMBL" id="ODN75504.1"/>
    </source>
</evidence>
<feature type="disulfide bond" evidence="15">
    <location>
        <begin position="47"/>
        <end position="55"/>
    </location>
</feature>
<dbReference type="PIRSF" id="PIRSF001024">
    <property type="entry name" value="Alph-amyl_fung"/>
    <property type="match status" value="1"/>
</dbReference>
<evidence type="ECO:0000256" key="9">
    <source>
        <dbReference type="ARBA" id="ARBA00023157"/>
    </source>
</evidence>
<evidence type="ECO:0000256" key="17">
    <source>
        <dbReference type="SAM" id="SignalP"/>
    </source>
</evidence>
<evidence type="ECO:0000256" key="12">
    <source>
        <dbReference type="ARBA" id="ARBA00023295"/>
    </source>
</evidence>
<dbReference type="Proteomes" id="UP000094065">
    <property type="component" value="Unassembled WGS sequence"/>
</dbReference>
<dbReference type="EMBL" id="AWGJ01000010">
    <property type="protein sequence ID" value="ODN75504.1"/>
    <property type="molecule type" value="Genomic_DNA"/>
</dbReference>
<comment type="catalytic activity">
    <reaction evidence="1">
        <text>Endohydrolysis of (1-&gt;4)-alpha-D-glucosidic linkages in polysaccharides containing three or more (1-&gt;4)-alpha-linked D-glucose units.</text>
        <dbReference type="EC" id="3.2.1.1"/>
    </reaction>
</comment>
<reference evidence="19 20" key="1">
    <citation type="submission" date="2016-06" db="EMBL/GenBank/DDBJ databases">
        <title>Evolution of pathogenesis and genome organization in the Tremellales.</title>
        <authorList>
            <person name="Cuomo C."/>
            <person name="Litvintseva A."/>
            <person name="Heitman J."/>
            <person name="Chen Y."/>
            <person name="Sun S."/>
            <person name="Springer D."/>
            <person name="Dromer F."/>
            <person name="Young S."/>
            <person name="Zeng Q."/>
            <person name="Chapman S."/>
            <person name="Gujja S."/>
            <person name="Saif S."/>
            <person name="Birren B."/>
        </authorList>
    </citation>
    <scope>NUCLEOTIDE SEQUENCE [LARGE SCALE GENOMIC DNA]</scope>
    <source>
        <strain evidence="19 20">CBS 6039</strain>
    </source>
</reference>
<organism evidence="19 20">
    <name type="scientific">Cryptococcus amylolentus CBS 6039</name>
    <dbReference type="NCBI Taxonomy" id="1295533"/>
    <lineage>
        <taxon>Eukaryota</taxon>
        <taxon>Fungi</taxon>
        <taxon>Dikarya</taxon>
        <taxon>Basidiomycota</taxon>
        <taxon>Agaricomycotina</taxon>
        <taxon>Tremellomycetes</taxon>
        <taxon>Tremellales</taxon>
        <taxon>Cryptococcaceae</taxon>
        <taxon>Cryptococcus</taxon>
    </lineage>
</organism>
<feature type="signal peptide" evidence="17">
    <location>
        <begin position="1"/>
        <end position="22"/>
    </location>
</feature>
<feature type="binding site" evidence="16">
    <location>
        <position position="229"/>
    </location>
    <ligand>
        <name>substrate</name>
    </ligand>
</feature>
<dbReference type="GO" id="GO:0004556">
    <property type="term" value="F:alpha-amylase activity"/>
    <property type="evidence" value="ECO:0007669"/>
    <property type="project" value="UniProtKB-EC"/>
</dbReference>
<keyword evidence="10" id="KW-0325">Glycoprotein</keyword>
<dbReference type="SUPFAM" id="SSF51445">
    <property type="entry name" value="(Trans)glycosidases"/>
    <property type="match status" value="1"/>
</dbReference>
<dbReference type="AlphaFoldDB" id="A0A1E3HGN3"/>
<keyword evidence="20" id="KW-1185">Reference proteome</keyword>
<comment type="similarity">
    <text evidence="3">Belongs to the glycosyl hydrolase 13 family.</text>
</comment>
<evidence type="ECO:0000256" key="14">
    <source>
        <dbReference type="PIRSR" id="PIRSR001024-2"/>
    </source>
</evidence>
<dbReference type="InterPro" id="IPR013777">
    <property type="entry name" value="A-amylase-like"/>
</dbReference>
<dbReference type="SMART" id="SM00642">
    <property type="entry name" value="Aamy"/>
    <property type="match status" value="1"/>
</dbReference>
<feature type="chain" id="PRO_5009129198" description="alpha-amylase" evidence="17">
    <location>
        <begin position="23"/>
        <end position="499"/>
    </location>
</feature>
<evidence type="ECO:0000256" key="16">
    <source>
        <dbReference type="PIRSR" id="PIRSR001024-5"/>
    </source>
</evidence>
<gene>
    <name evidence="19" type="ORF">L202_06633</name>
</gene>
<proteinExistence type="inferred from homology"/>
<keyword evidence="7" id="KW-0378">Hydrolase</keyword>
<name>A0A1E3HGN3_9TREE</name>
<comment type="cofactor">
    <cofactor evidence="2">
        <name>Ca(2+)</name>
        <dbReference type="ChEBI" id="CHEBI:29108"/>
    </cofactor>
</comment>
<dbReference type="SUPFAM" id="SSF51011">
    <property type="entry name" value="Glycosyl hydrolase domain"/>
    <property type="match status" value="1"/>
</dbReference>
<feature type="domain" description="Glycosyl hydrolase family 13 catalytic" evidence="18">
    <location>
        <begin position="32"/>
        <end position="397"/>
    </location>
</feature>
<feature type="binding site" evidence="16">
    <location>
        <position position="371"/>
    </location>
    <ligand>
        <name>substrate</name>
    </ligand>
</feature>
<keyword evidence="5" id="KW-0479">Metal-binding</keyword>
<evidence type="ECO:0000256" key="10">
    <source>
        <dbReference type="ARBA" id="ARBA00023180"/>
    </source>
</evidence>
<dbReference type="OrthoDB" id="204980at2759"/>
<keyword evidence="9 15" id="KW-1015">Disulfide bond</keyword>
<dbReference type="PANTHER" id="PTHR10357">
    <property type="entry name" value="ALPHA-AMYLASE FAMILY MEMBER"/>
    <property type="match status" value="1"/>
</dbReference>
<evidence type="ECO:0000256" key="2">
    <source>
        <dbReference type="ARBA" id="ARBA00001913"/>
    </source>
</evidence>
<dbReference type="RefSeq" id="XP_018991154.1">
    <property type="nucleotide sequence ID" value="XM_019141179.1"/>
</dbReference>
<feature type="binding site" evidence="16">
    <location>
        <position position="100"/>
    </location>
    <ligand>
        <name>substrate</name>
    </ligand>
</feature>
<dbReference type="GO" id="GO:0005509">
    <property type="term" value="F:calcium ion binding"/>
    <property type="evidence" value="ECO:0007669"/>
    <property type="project" value="InterPro"/>
</dbReference>
<evidence type="ECO:0000256" key="7">
    <source>
        <dbReference type="ARBA" id="ARBA00022801"/>
    </source>
</evidence>
<feature type="site" description="Transition state stabilizer" evidence="14">
    <location>
        <position position="323"/>
    </location>
</feature>
<dbReference type="CDD" id="cd11319">
    <property type="entry name" value="AmyAc_euk_AmyA"/>
    <property type="match status" value="1"/>
</dbReference>
<evidence type="ECO:0000256" key="5">
    <source>
        <dbReference type="ARBA" id="ARBA00022723"/>
    </source>
</evidence>
<dbReference type="Gene3D" id="2.60.40.1180">
    <property type="entry name" value="Golgi alpha-mannosidase II"/>
    <property type="match status" value="1"/>
</dbReference>
<evidence type="ECO:0000256" key="6">
    <source>
        <dbReference type="ARBA" id="ARBA00022729"/>
    </source>
</evidence>
<dbReference type="InterPro" id="IPR013780">
    <property type="entry name" value="Glyco_hydro_b"/>
</dbReference>
<feature type="disulfide bond" evidence="15">
    <location>
        <begin position="463"/>
        <end position="498"/>
    </location>
</feature>
<evidence type="ECO:0000259" key="18">
    <source>
        <dbReference type="SMART" id="SM00642"/>
    </source>
</evidence>
<accession>A0A1E3HGN3</accession>
<dbReference type="Pfam" id="PF00128">
    <property type="entry name" value="Alpha-amylase"/>
    <property type="match status" value="1"/>
</dbReference>
<protein>
    <recommendedName>
        <fullName evidence="4">alpha-amylase</fullName>
        <ecNumber evidence="4">3.2.1.1</ecNumber>
    </recommendedName>
</protein>
<comment type="caution">
    <text evidence="19">The sequence shown here is derived from an EMBL/GenBank/DDBJ whole genome shotgun (WGS) entry which is preliminary data.</text>
</comment>
<evidence type="ECO:0000256" key="1">
    <source>
        <dbReference type="ARBA" id="ARBA00000548"/>
    </source>
</evidence>
<dbReference type="Pfam" id="PF09260">
    <property type="entry name" value="A_amylase_dom_C"/>
    <property type="match status" value="1"/>
</dbReference>
<dbReference type="STRING" id="1295533.A0A1E3HGN3"/>
<dbReference type="PANTHER" id="PTHR10357:SF215">
    <property type="entry name" value="ALPHA-AMYLASE 1"/>
    <property type="match status" value="1"/>
</dbReference>
<dbReference type="GO" id="GO:0016052">
    <property type="term" value="P:carbohydrate catabolic process"/>
    <property type="evidence" value="ECO:0007669"/>
    <property type="project" value="InterPro"/>
</dbReference>
<dbReference type="InterPro" id="IPR015340">
    <property type="entry name" value="A_amylase_C_dom"/>
</dbReference>
<evidence type="ECO:0000313" key="20">
    <source>
        <dbReference type="Proteomes" id="UP000094065"/>
    </source>
</evidence>
<keyword evidence="8" id="KW-0106">Calcium</keyword>
<dbReference type="InterPro" id="IPR006047">
    <property type="entry name" value="GH13_cat_dom"/>
</dbReference>
<keyword evidence="6 17" id="KW-0732">Signal</keyword>
<keyword evidence="11" id="KW-0119">Carbohydrate metabolism</keyword>
<evidence type="ECO:0000256" key="15">
    <source>
        <dbReference type="PIRSR" id="PIRSR001024-4"/>
    </source>
</evidence>
<feature type="active site" description="Proton donor" evidence="13">
    <location>
        <position position="255"/>
    </location>
</feature>
<evidence type="ECO:0000256" key="11">
    <source>
        <dbReference type="ARBA" id="ARBA00023277"/>
    </source>
</evidence>
<evidence type="ECO:0000256" key="3">
    <source>
        <dbReference type="ARBA" id="ARBA00008061"/>
    </source>
</evidence>
<sequence>MAARSKLLALLPFLALSQAATSEEWRSRSIYQIVTDRFASPSDSASCPLGSTTYCGGTWQGIISKLDYVQSLGFDAVWISPTALNVEGSTEYGEAYHGYWTSDPTQLNSHFGNETDLKALSSALHSRGMYLMADIAINALSSASYTLSTDSLSAANDGTLLFKDPANYHDRCDIDYSDENSIRQCWLATGDDNGAVAMMDLKTEDDTVAGVLKDWIKEYAENYDIDGLRVDASRHMGTDFQHDLCAAAGIFCIGEIFDYTTSYVAGFQGDNALDATLGYPLKAGLVDTFTGSDTTSTLAGYISDAAQYYADPSVIGIFLDNHDLARVNSLTDDKTLVWNALVGQFLYGGIPIVYQGTEQDIADGSGDPQNREALWNYNDYSTSGETFGRIQNLNKIRSGLGGADSSFYESVGWVLSQQDSDIAIKRGNALAVLTKRGGSGTGTWTVSGADFGNSASIVDLLSCDWSTTSDSGDITITWTAGQPFVYVTSDVASQAGLCQ</sequence>
<dbReference type="GeneID" id="30157942"/>
<dbReference type="InterPro" id="IPR017853">
    <property type="entry name" value="GH"/>
</dbReference>
<feature type="disulfide bond" evidence="15">
    <location>
        <begin position="172"/>
        <end position="185"/>
    </location>
</feature>
<feature type="binding site" evidence="16">
    <location>
        <position position="323"/>
    </location>
    <ligand>
        <name>substrate</name>
    </ligand>
</feature>
<evidence type="ECO:0000256" key="13">
    <source>
        <dbReference type="PIRSR" id="PIRSR001024-1"/>
    </source>
</evidence>
<dbReference type="EC" id="3.2.1.1" evidence="4"/>
<evidence type="ECO:0000256" key="4">
    <source>
        <dbReference type="ARBA" id="ARBA00012595"/>
    </source>
</evidence>
<dbReference type="Gene3D" id="3.20.20.80">
    <property type="entry name" value="Glycosidases"/>
    <property type="match status" value="1"/>
</dbReference>